<dbReference type="RefSeq" id="WP_128196230.1">
    <property type="nucleotide sequence ID" value="NZ_SACT01000001.1"/>
</dbReference>
<dbReference type="NCBIfam" id="NF005686">
    <property type="entry name" value="PRK07486.1"/>
    <property type="match status" value="1"/>
</dbReference>
<dbReference type="GO" id="GO:0004040">
    <property type="term" value="F:amidase activity"/>
    <property type="evidence" value="ECO:0007669"/>
    <property type="project" value="UniProtKB-EC"/>
</dbReference>
<evidence type="ECO:0000313" key="2">
    <source>
        <dbReference type="EMBL" id="RVT54235.1"/>
    </source>
</evidence>
<dbReference type="InterPro" id="IPR036928">
    <property type="entry name" value="AS_sf"/>
</dbReference>
<dbReference type="InterPro" id="IPR023631">
    <property type="entry name" value="Amidase_dom"/>
</dbReference>
<organism evidence="2 3">
    <name type="scientific">Rubrivivax albus</name>
    <dbReference type="NCBI Taxonomy" id="2499835"/>
    <lineage>
        <taxon>Bacteria</taxon>
        <taxon>Pseudomonadati</taxon>
        <taxon>Pseudomonadota</taxon>
        <taxon>Betaproteobacteria</taxon>
        <taxon>Burkholderiales</taxon>
        <taxon>Sphaerotilaceae</taxon>
        <taxon>Rubrivivax</taxon>
    </lineage>
</organism>
<sequence length="493" mass="52761">MDLPADLTDLDADALSRAIHARQVSCREVMQATLARVHALNPQANAIVNLAADDQLLAQADEHDAELARGPSRGWLHGIPQAIKDTGHAVGFPTTFGSPLLKDAMPTADSLYVARMKAAGCIVIGKTNMPEFGLGSHTYNHLFGKTPNAWDPARSAGGSSGGAAVALALRLLPVADGSDFMGSLRNPAGWNHVFGLRPSPGRVPGWPRPELFVSQLATDGPMARTVRDLARLLSVQAGFDPRVPLSLDDPHDSLVPPADVTLDGVRIGWLGDLEGHLPLEPGIAGVCEAALHRMADAGAHLSPARIDLDLEAVWRAWLVWRRALVAPAVAAVMQTPEQRGQVKPEALWEHDGAQDLRFGSFMAASVQRGALLQALLALFERYDVLALPVAQVWPFDIDQPWPREIAGHPMDTYHRWMETTIYATFAGLPAISVPAGFDATGRWPMGLQLIGRPRGDAALLRVAAGYEAVVPELLARRPPAVSSTAAARPFPAA</sequence>
<dbReference type="SUPFAM" id="SSF75304">
    <property type="entry name" value="Amidase signature (AS) enzymes"/>
    <property type="match status" value="1"/>
</dbReference>
<keyword evidence="2" id="KW-0378">Hydrolase</keyword>
<dbReference type="OrthoDB" id="8576090at2"/>
<dbReference type="PANTHER" id="PTHR11895">
    <property type="entry name" value="TRANSAMIDASE"/>
    <property type="match status" value="1"/>
</dbReference>
<dbReference type="Pfam" id="PF01425">
    <property type="entry name" value="Amidase"/>
    <property type="match status" value="1"/>
</dbReference>
<evidence type="ECO:0000313" key="3">
    <source>
        <dbReference type="Proteomes" id="UP000288178"/>
    </source>
</evidence>
<dbReference type="InterPro" id="IPR000120">
    <property type="entry name" value="Amidase"/>
</dbReference>
<dbReference type="AlphaFoldDB" id="A0A3S2UBE8"/>
<dbReference type="Proteomes" id="UP000288178">
    <property type="component" value="Unassembled WGS sequence"/>
</dbReference>
<keyword evidence="3" id="KW-1185">Reference proteome</keyword>
<accession>A0A3S2UBE8</accession>
<protein>
    <submittedName>
        <fullName evidence="2">Amidase</fullName>
        <ecNumber evidence="2">3.5.1.4</ecNumber>
    </submittedName>
</protein>
<reference evidence="2 3" key="1">
    <citation type="submission" date="2019-01" db="EMBL/GenBank/DDBJ databases">
        <authorList>
            <person name="Chen W.-M."/>
        </authorList>
    </citation>
    <scope>NUCLEOTIDE SEQUENCE [LARGE SCALE GENOMIC DNA]</scope>
    <source>
        <strain evidence="2 3">ICH-3</strain>
    </source>
</reference>
<dbReference type="PANTHER" id="PTHR11895:SF76">
    <property type="entry name" value="INDOLEACETAMIDE HYDROLASE"/>
    <property type="match status" value="1"/>
</dbReference>
<comment type="caution">
    <text evidence="2">The sequence shown here is derived from an EMBL/GenBank/DDBJ whole genome shotgun (WGS) entry which is preliminary data.</text>
</comment>
<dbReference type="Gene3D" id="3.90.1300.10">
    <property type="entry name" value="Amidase signature (AS) domain"/>
    <property type="match status" value="1"/>
</dbReference>
<name>A0A3S2UBE8_9BURK</name>
<evidence type="ECO:0000259" key="1">
    <source>
        <dbReference type="Pfam" id="PF01425"/>
    </source>
</evidence>
<feature type="domain" description="Amidase" evidence="1">
    <location>
        <begin position="28"/>
        <end position="460"/>
    </location>
</feature>
<dbReference type="EC" id="3.5.1.4" evidence="2"/>
<dbReference type="EMBL" id="SACT01000001">
    <property type="protein sequence ID" value="RVT54235.1"/>
    <property type="molecule type" value="Genomic_DNA"/>
</dbReference>
<proteinExistence type="predicted"/>
<gene>
    <name evidence="2" type="ORF">ENE75_05110</name>
</gene>